<evidence type="ECO:0000313" key="10">
    <source>
        <dbReference type="Proteomes" id="UP000007564"/>
    </source>
</evidence>
<keyword evidence="4 7" id="KW-0677">Repeat</keyword>
<dbReference type="Gene3D" id="2.160.10.10">
    <property type="entry name" value="Hexapeptide repeat proteins"/>
    <property type="match status" value="1"/>
</dbReference>
<organism evidence="9 10">
    <name type="scientific">Bordetella bronchiseptica 253</name>
    <dbReference type="NCBI Taxonomy" id="568707"/>
    <lineage>
        <taxon>Bacteria</taxon>
        <taxon>Pseudomonadati</taxon>
        <taxon>Pseudomonadota</taxon>
        <taxon>Betaproteobacteria</taxon>
        <taxon>Burkholderiales</taxon>
        <taxon>Alcaligenaceae</taxon>
        <taxon>Bordetella</taxon>
    </lineage>
</organism>
<evidence type="ECO:0000256" key="2">
    <source>
        <dbReference type="ARBA" id="ARBA00022556"/>
    </source>
</evidence>
<dbReference type="PIRSF" id="PIRSF000456">
    <property type="entry name" value="UDP-GlcNAc_acltr"/>
    <property type="match status" value="1"/>
</dbReference>
<protein>
    <recommendedName>
        <fullName evidence="7">Acyl-[acyl-carrier-protein]--UDP-N-acetylglucosamine O-acyltransferase</fullName>
        <shortName evidence="7">UDP-N-acetylglucosamine acyltransferase</shortName>
        <ecNumber evidence="7">2.3.1.129</ecNumber>
    </recommendedName>
</protein>
<dbReference type="AlphaFoldDB" id="A0A0C6NZN9"/>
<keyword evidence="3 7" id="KW-0808">Transferase</keyword>
<feature type="domain" description="UDP N-acetylglucosamine O-acyltransferase C-terminal" evidence="8">
    <location>
        <begin position="177"/>
        <end position="262"/>
    </location>
</feature>
<dbReference type="NCBIfam" id="NF003657">
    <property type="entry name" value="PRK05289.1"/>
    <property type="match status" value="1"/>
</dbReference>
<keyword evidence="7" id="KW-0963">Cytoplasm</keyword>
<dbReference type="InterPro" id="IPR037157">
    <property type="entry name" value="Acetyltransf_C_sf"/>
</dbReference>
<comment type="function">
    <text evidence="7">Involved in the biosynthesis of lipid A, a phosphorylated glycolipid that anchors the lipopolysaccharide to the outer membrane of the cell.</text>
</comment>
<dbReference type="GO" id="GO:0005737">
    <property type="term" value="C:cytoplasm"/>
    <property type="evidence" value="ECO:0007669"/>
    <property type="project" value="UniProtKB-SubCell"/>
</dbReference>
<evidence type="ECO:0000256" key="5">
    <source>
        <dbReference type="ARBA" id="ARBA00023098"/>
    </source>
</evidence>
<dbReference type="SUPFAM" id="SSF51161">
    <property type="entry name" value="Trimeric LpxA-like enzymes"/>
    <property type="match status" value="1"/>
</dbReference>
<dbReference type="EMBL" id="HE965806">
    <property type="protein sequence ID" value="CCJ52351.1"/>
    <property type="molecule type" value="Genomic_DNA"/>
</dbReference>
<dbReference type="CDD" id="cd03351">
    <property type="entry name" value="LbH_UDP-GlcNAc_AT"/>
    <property type="match status" value="1"/>
</dbReference>
<dbReference type="HAMAP" id="MF_00387">
    <property type="entry name" value="LpxA"/>
    <property type="match status" value="1"/>
</dbReference>
<dbReference type="InterPro" id="IPR001451">
    <property type="entry name" value="Hexapep"/>
</dbReference>
<dbReference type="GO" id="GO:0008780">
    <property type="term" value="F:acyl-[acyl-carrier-protein]-UDP-N-acetylglucosamine O-acyltransferase activity"/>
    <property type="evidence" value="ECO:0007669"/>
    <property type="project" value="UniProtKB-UniRule"/>
</dbReference>
<dbReference type="UniPathway" id="UPA00359">
    <property type="reaction ID" value="UER00477"/>
</dbReference>
<evidence type="ECO:0000256" key="7">
    <source>
        <dbReference type="HAMAP-Rule" id="MF_00387"/>
    </source>
</evidence>
<keyword evidence="1 7" id="KW-0444">Lipid biosynthesis</keyword>
<keyword evidence="6 7" id="KW-0012">Acyltransferase</keyword>
<evidence type="ECO:0000256" key="3">
    <source>
        <dbReference type="ARBA" id="ARBA00022679"/>
    </source>
</evidence>
<evidence type="ECO:0000313" key="9">
    <source>
        <dbReference type="EMBL" id="CCJ52351.1"/>
    </source>
</evidence>
<reference evidence="9 10" key="1">
    <citation type="journal article" date="2012" name="BMC Genomics">
        <title>Comparative genomics of the classical Bordetella subspecies: the evolution and exchange of virulence-associated diversity amongst closely related pathogens.</title>
        <authorList>
            <person name="Park J."/>
            <person name="Zhang Y."/>
            <person name="Buboltz A.M."/>
            <person name="Zhang X."/>
            <person name="Schuster S.C."/>
            <person name="Ahuja U."/>
            <person name="Liu M."/>
            <person name="Miller J.F."/>
            <person name="Sebaihia M."/>
            <person name="Bentley S.D."/>
            <person name="Parkhill J."/>
            <person name="Harvill E.T."/>
        </authorList>
    </citation>
    <scope>NUCLEOTIDE SEQUENCE [LARGE SCALE GENOMIC DNA]</scope>
    <source>
        <strain evidence="9 10">253</strain>
    </source>
</reference>
<evidence type="ECO:0000256" key="4">
    <source>
        <dbReference type="ARBA" id="ARBA00022737"/>
    </source>
</evidence>
<dbReference type="NCBIfam" id="TIGR01852">
    <property type="entry name" value="lipid_A_lpxA"/>
    <property type="match status" value="1"/>
</dbReference>
<dbReference type="InterPro" id="IPR010137">
    <property type="entry name" value="Lipid_A_LpxA"/>
</dbReference>
<evidence type="ECO:0000259" key="8">
    <source>
        <dbReference type="Pfam" id="PF13720"/>
    </source>
</evidence>
<dbReference type="GO" id="GO:0016020">
    <property type="term" value="C:membrane"/>
    <property type="evidence" value="ECO:0007669"/>
    <property type="project" value="GOC"/>
</dbReference>
<dbReference type="HOGENOM" id="CLU_061249_0_0_4"/>
<dbReference type="Proteomes" id="UP000007564">
    <property type="component" value="Chromosome"/>
</dbReference>
<dbReference type="OrthoDB" id="9807278at2"/>
<name>A0A0C6NZN9_BORBO</name>
<proteinExistence type="inferred from homology"/>
<gene>
    <name evidence="7 9" type="primary">lpxA</name>
    <name evidence="9" type="ORF">BN112_0433</name>
</gene>
<dbReference type="Pfam" id="PF13720">
    <property type="entry name" value="Acetyltransf_11"/>
    <property type="match status" value="1"/>
</dbReference>
<evidence type="ECO:0000256" key="6">
    <source>
        <dbReference type="ARBA" id="ARBA00023315"/>
    </source>
</evidence>
<comment type="pathway">
    <text evidence="7">Glycolipid biosynthesis; lipid IV(A) biosynthesis; lipid IV(A) from (3R)-3-hydroxytetradecanoyl-[acyl-carrier-protein] and UDP-N-acetyl-alpha-D-glucosamine: step 1/6.</text>
</comment>
<dbReference type="InterPro" id="IPR029098">
    <property type="entry name" value="Acetyltransf_C"/>
</dbReference>
<evidence type="ECO:0000256" key="1">
    <source>
        <dbReference type="ARBA" id="ARBA00022516"/>
    </source>
</evidence>
<dbReference type="PANTHER" id="PTHR43480">
    <property type="entry name" value="ACYL-[ACYL-CARRIER-PROTEIN]--UDP-N-ACETYLGLUCOSAMINE O-ACYLTRANSFERASE"/>
    <property type="match status" value="1"/>
</dbReference>
<accession>A0A0C6NZN9</accession>
<dbReference type="InterPro" id="IPR011004">
    <property type="entry name" value="Trimer_LpxA-like_sf"/>
</dbReference>
<dbReference type="Pfam" id="PF00132">
    <property type="entry name" value="Hexapep"/>
    <property type="match status" value="2"/>
</dbReference>
<dbReference type="Gene3D" id="1.20.1180.10">
    <property type="entry name" value="Udp N-acetylglucosamine O-acyltransferase, C-terminal domain"/>
    <property type="match status" value="1"/>
</dbReference>
<dbReference type="RefSeq" id="WP_015063749.1">
    <property type="nucleotide sequence ID" value="NC_019382.1"/>
</dbReference>
<sequence>MSGNIHPTAVVDSAAQIDSSVVIGPYSVVGPGVSIAAGTEVGAHCVLDGVTSIGRDNRFYRFCSIGGMPQDKKYSGEPTRLVIGDRNTVREFTTFNTGTVQDGGVTSIGDDNWIMAYVHIAHDCHIGNNTILANSVQLGGHVHVGDWAIVGGLTGVHQFAKIGAHSMTGGNSSLMQDAPPFVLAAGNPCRPVGVNVEGLKRRGFSAAAISALRDAYKSIYRRGLSLDEARAELRARQQAEPDVAEHLQTMLDFLDASTRGIIRP</sequence>
<keyword evidence="5 7" id="KW-0443">Lipid metabolism</keyword>
<comment type="subunit">
    <text evidence="7">Homotrimer.</text>
</comment>
<dbReference type="EC" id="2.3.1.129" evidence="7"/>
<comment type="similarity">
    <text evidence="7">Belongs to the transferase hexapeptide repeat family. LpxA subfamily.</text>
</comment>
<comment type="catalytic activity">
    <reaction evidence="7">
        <text>a (3R)-hydroxyacyl-[ACP] + UDP-N-acetyl-alpha-D-glucosamine = a UDP-3-O-[(3R)-3-hydroxyacyl]-N-acetyl-alpha-D-glucosamine + holo-[ACP]</text>
        <dbReference type="Rhea" id="RHEA:67812"/>
        <dbReference type="Rhea" id="RHEA-COMP:9685"/>
        <dbReference type="Rhea" id="RHEA-COMP:9945"/>
        <dbReference type="ChEBI" id="CHEBI:57705"/>
        <dbReference type="ChEBI" id="CHEBI:64479"/>
        <dbReference type="ChEBI" id="CHEBI:78827"/>
        <dbReference type="ChEBI" id="CHEBI:173225"/>
        <dbReference type="EC" id="2.3.1.129"/>
    </reaction>
</comment>
<comment type="subcellular location">
    <subcellularLocation>
        <location evidence="7">Cytoplasm</location>
    </subcellularLocation>
</comment>
<dbReference type="GO" id="GO:0009245">
    <property type="term" value="P:lipid A biosynthetic process"/>
    <property type="evidence" value="ECO:0007669"/>
    <property type="project" value="UniProtKB-UniRule"/>
</dbReference>
<keyword evidence="2 7" id="KW-0441">Lipid A biosynthesis</keyword>
<dbReference type="PANTHER" id="PTHR43480:SF1">
    <property type="entry name" value="ACYL-[ACYL-CARRIER-PROTEIN]--UDP-N-ACETYLGLUCOSAMINE O-ACYLTRANSFERASE, MITOCHONDRIAL-RELATED"/>
    <property type="match status" value="1"/>
</dbReference>
<dbReference type="KEGG" id="bbh:BN112_0433"/>